<protein>
    <submittedName>
        <fullName evidence="1">XRE family transcriptional regulator</fullName>
    </submittedName>
</protein>
<name>A0A372ZND6_9ACTN</name>
<dbReference type="CDD" id="cd00093">
    <property type="entry name" value="HTH_XRE"/>
    <property type="match status" value="1"/>
</dbReference>
<sequence>MSAREELSHELQKHHHPASVRSMEALALRVGMSPSFVHGIIQGRLLPLEGELKALLKAMDVGERAQQRALLLHGEAMAELHTRARTSAKRPPATDWRVPVPPAGEPDPVLFSTVQEFVAGLEDVRIWAGEPSLRHLEERSARLHQQRQTAYGRVLRRSTISDMLNATSLPQMEKVRHYLQICGVRDIDAWVYTWRRVRTIERAALRRAA</sequence>
<dbReference type="AlphaFoldDB" id="A0A372ZND6"/>
<dbReference type="Proteomes" id="UP000263377">
    <property type="component" value="Unassembled WGS sequence"/>
</dbReference>
<proteinExistence type="predicted"/>
<evidence type="ECO:0000313" key="2">
    <source>
        <dbReference type="Proteomes" id="UP000263377"/>
    </source>
</evidence>
<organism evidence="1 2">
    <name type="scientific">Kitasatospora xanthocidica</name>
    <dbReference type="NCBI Taxonomy" id="83382"/>
    <lineage>
        <taxon>Bacteria</taxon>
        <taxon>Bacillati</taxon>
        <taxon>Actinomycetota</taxon>
        <taxon>Actinomycetes</taxon>
        <taxon>Kitasatosporales</taxon>
        <taxon>Streptomycetaceae</taxon>
        <taxon>Kitasatospora</taxon>
    </lineage>
</organism>
<gene>
    <name evidence="1" type="ORF">DR950_02180</name>
</gene>
<comment type="caution">
    <text evidence="1">The sequence shown here is derived from an EMBL/GenBank/DDBJ whole genome shotgun (WGS) entry which is preliminary data.</text>
</comment>
<dbReference type="EMBL" id="QVIG01000001">
    <property type="protein sequence ID" value="RGD56757.1"/>
    <property type="molecule type" value="Genomic_DNA"/>
</dbReference>
<accession>A0A372ZND6</accession>
<dbReference type="RefSeq" id="WP_117485356.1">
    <property type="nucleotide sequence ID" value="NZ_QVIG01000001.1"/>
</dbReference>
<reference evidence="1 2" key="1">
    <citation type="submission" date="2018-08" db="EMBL/GenBank/DDBJ databases">
        <title>Diversity &amp; Physiological Properties of Lignin-Decomposing Actinobacteria from Soil.</title>
        <authorList>
            <person name="Roh S.G."/>
            <person name="Kim S.B."/>
        </authorList>
    </citation>
    <scope>NUCLEOTIDE SEQUENCE [LARGE SCALE GENOMIC DNA]</scope>
    <source>
        <strain evidence="1 2">MMS17-GH009</strain>
    </source>
</reference>
<keyword evidence="2" id="KW-1185">Reference proteome</keyword>
<dbReference type="InterPro" id="IPR001387">
    <property type="entry name" value="Cro/C1-type_HTH"/>
</dbReference>
<evidence type="ECO:0000313" key="1">
    <source>
        <dbReference type="EMBL" id="RGD56757.1"/>
    </source>
</evidence>